<sequence>MESFRTLIRGWFGKVLLVLFLAPFAVVGIEGYFSGGQKADVAKTVNGQDISKKELETVTKSYTDQLLANPSIHGDESLLNKDFIANKALDYLISQSLLRQQADKLGVTLSDAQIEQKIAQIPAFQENGKFSNTLYANYLRSQGLTSQTFIQNIRQDFALSILSSTISDNALISKLDIQQIANLQSEQRELFLSSVKLDEYKANVKVTNQEIADYYNKHLNKFKQVAAVDVDYVILSPATLTLPNAAVTDAELNQAYAQFVEKYKQNLKRDVKHILITTDSRTAEQAATLANEVYAKIKAGMTFAQAAAQYSEDPDSKAKGGALAAYAPGVFGEDFDKAVSTTNNGELSKPVKTSFGYHLIEVSTPAGAVPSLESKKAELTAEVLKNKSANYFSDTVNSLNDQVVNSDSLDVVSQAVKTVQVQSAKNVNLATTNPVLADPAVKTKLFNDDVKSGNTTASGNIQTANGDVVWIKVRKYYPAGTQPLAQATARVKEQLIEQKAFDAAHAKLNAMIEDFKKLPAQEVTAKYKSNFVHAGTFTRSQGLKREIERVAFSQPVPKAGMWSVSTAKLPNELVVVAVSNVKKVDIAQMNPTEVQQLTQMYQKFHGEQLLDDYSRYLKSQAKIK</sequence>
<evidence type="ECO:0000256" key="1">
    <source>
        <dbReference type="ARBA" id="ARBA00004382"/>
    </source>
</evidence>
<feature type="domain" description="PpiC" evidence="13">
    <location>
        <begin position="266"/>
        <end position="364"/>
    </location>
</feature>
<dbReference type="Gene3D" id="1.10.4030.10">
    <property type="entry name" value="Porin chaperone SurA, peptide-binding domain"/>
    <property type="match status" value="1"/>
</dbReference>
<evidence type="ECO:0000256" key="12">
    <source>
        <dbReference type="SAM" id="Phobius"/>
    </source>
</evidence>
<dbReference type="Gene3D" id="3.10.50.40">
    <property type="match status" value="1"/>
</dbReference>
<comment type="subcellular location">
    <subcellularLocation>
        <location evidence="1">Cell inner membrane</location>
        <topology evidence="1">Single-pass type II membrane protein</topology>
        <orientation evidence="1">Periplasmic side</orientation>
    </subcellularLocation>
</comment>
<keyword evidence="3" id="KW-0997">Cell inner membrane</keyword>
<dbReference type="Proteomes" id="UP000490535">
    <property type="component" value="Unassembled WGS sequence"/>
</dbReference>
<dbReference type="EMBL" id="WNDP01000066">
    <property type="protein sequence ID" value="KAF1024292.1"/>
    <property type="molecule type" value="Genomic_DNA"/>
</dbReference>
<comment type="caution">
    <text evidence="14">The sequence shown here is derived from an EMBL/GenBank/DDBJ whole genome shotgun (WGS) entry which is preliminary data.</text>
</comment>
<dbReference type="AlphaFoldDB" id="A0A833PEN1"/>
<dbReference type="PANTHER" id="PTHR47529">
    <property type="entry name" value="PEPTIDYL-PROLYL CIS-TRANS ISOMERASE D"/>
    <property type="match status" value="1"/>
</dbReference>
<proteinExistence type="inferred from homology"/>
<feature type="transmembrane region" description="Helical" evidence="12">
    <location>
        <begin position="12"/>
        <end position="33"/>
    </location>
</feature>
<evidence type="ECO:0000256" key="4">
    <source>
        <dbReference type="ARBA" id="ARBA00022692"/>
    </source>
</evidence>
<evidence type="ECO:0000256" key="11">
    <source>
        <dbReference type="PROSITE-ProRule" id="PRU00278"/>
    </source>
</evidence>
<keyword evidence="2" id="KW-1003">Cell membrane</keyword>
<dbReference type="InterPro" id="IPR000297">
    <property type="entry name" value="PPIase_PpiC"/>
</dbReference>
<evidence type="ECO:0000256" key="2">
    <source>
        <dbReference type="ARBA" id="ARBA00022475"/>
    </source>
</evidence>
<evidence type="ECO:0000256" key="5">
    <source>
        <dbReference type="ARBA" id="ARBA00022989"/>
    </source>
</evidence>
<dbReference type="InterPro" id="IPR046357">
    <property type="entry name" value="PPIase_dom_sf"/>
</dbReference>
<evidence type="ECO:0000313" key="15">
    <source>
        <dbReference type="Proteomes" id="UP000490535"/>
    </source>
</evidence>
<evidence type="ECO:0000256" key="3">
    <source>
        <dbReference type="ARBA" id="ARBA00022519"/>
    </source>
</evidence>
<keyword evidence="6 12" id="KW-0472">Membrane</keyword>
<dbReference type="Pfam" id="PF13624">
    <property type="entry name" value="SurA_N_3"/>
    <property type="match status" value="1"/>
</dbReference>
<evidence type="ECO:0000313" key="14">
    <source>
        <dbReference type="EMBL" id="KAF1024292.1"/>
    </source>
</evidence>
<keyword evidence="7" id="KW-0143">Chaperone</keyword>
<keyword evidence="11 14" id="KW-0413">Isomerase</keyword>
<keyword evidence="4 12" id="KW-0812">Transmembrane</keyword>
<dbReference type="PANTHER" id="PTHR47529:SF1">
    <property type="entry name" value="PERIPLASMIC CHAPERONE PPID"/>
    <property type="match status" value="1"/>
</dbReference>
<accession>A0A833PEN1</accession>
<keyword evidence="5 12" id="KW-1133">Transmembrane helix</keyword>
<dbReference type="Pfam" id="PF00639">
    <property type="entry name" value="Rotamase"/>
    <property type="match status" value="1"/>
</dbReference>
<dbReference type="InterPro" id="IPR052029">
    <property type="entry name" value="PpiD_chaperone"/>
</dbReference>
<dbReference type="SUPFAM" id="SSF109998">
    <property type="entry name" value="Triger factor/SurA peptide-binding domain-like"/>
    <property type="match status" value="1"/>
</dbReference>
<reference evidence="15" key="1">
    <citation type="journal article" date="2020" name="MBio">
        <title>Horizontal gene transfer to a defensive symbiont with a reduced genome amongst a multipartite beetle microbiome.</title>
        <authorList>
            <person name="Waterworth S.C."/>
            <person name="Florez L.V."/>
            <person name="Rees E.R."/>
            <person name="Hertweck C."/>
            <person name="Kaltenpoth M."/>
            <person name="Kwan J.C."/>
        </authorList>
    </citation>
    <scope>NUCLEOTIDE SEQUENCE [LARGE SCALE GENOMIC DNA]</scope>
</reference>
<evidence type="ECO:0000259" key="13">
    <source>
        <dbReference type="PROSITE" id="PS50198"/>
    </source>
</evidence>
<protein>
    <recommendedName>
        <fullName evidence="9">Periplasmic chaperone PpiD</fullName>
    </recommendedName>
    <alternativeName>
        <fullName evidence="10">Periplasmic folding chaperone</fullName>
    </alternativeName>
</protein>
<dbReference type="GO" id="GO:0005886">
    <property type="term" value="C:plasma membrane"/>
    <property type="evidence" value="ECO:0007669"/>
    <property type="project" value="UniProtKB-SubCell"/>
</dbReference>
<evidence type="ECO:0000256" key="8">
    <source>
        <dbReference type="ARBA" id="ARBA00038408"/>
    </source>
</evidence>
<evidence type="ECO:0000256" key="9">
    <source>
        <dbReference type="ARBA" id="ARBA00040743"/>
    </source>
</evidence>
<dbReference type="PROSITE" id="PS50198">
    <property type="entry name" value="PPIC_PPIASE_2"/>
    <property type="match status" value="1"/>
</dbReference>
<comment type="similarity">
    <text evidence="8">Belongs to the PpiD chaperone family.</text>
</comment>
<dbReference type="GO" id="GO:0003755">
    <property type="term" value="F:peptidyl-prolyl cis-trans isomerase activity"/>
    <property type="evidence" value="ECO:0007669"/>
    <property type="project" value="UniProtKB-KW"/>
</dbReference>
<dbReference type="InterPro" id="IPR027304">
    <property type="entry name" value="Trigger_fact/SurA_dom_sf"/>
</dbReference>
<gene>
    <name evidence="14" type="primary">ppiD</name>
    <name evidence="14" type="ORF">GAK29_02689</name>
</gene>
<keyword evidence="11" id="KW-0697">Rotamase</keyword>
<evidence type="ECO:0000256" key="10">
    <source>
        <dbReference type="ARBA" id="ARBA00042775"/>
    </source>
</evidence>
<name>A0A833PEN1_ACIBZ</name>
<dbReference type="SUPFAM" id="SSF54534">
    <property type="entry name" value="FKBP-like"/>
    <property type="match status" value="1"/>
</dbReference>
<evidence type="ECO:0000256" key="7">
    <source>
        <dbReference type="ARBA" id="ARBA00023186"/>
    </source>
</evidence>
<evidence type="ECO:0000256" key="6">
    <source>
        <dbReference type="ARBA" id="ARBA00023136"/>
    </source>
</evidence>
<organism evidence="14 15">
    <name type="scientific">Acinetobacter bereziniae</name>
    <name type="common">Acinetobacter genomosp. 10</name>
    <dbReference type="NCBI Taxonomy" id="106648"/>
    <lineage>
        <taxon>Bacteria</taxon>
        <taxon>Pseudomonadati</taxon>
        <taxon>Pseudomonadota</taxon>
        <taxon>Gammaproteobacteria</taxon>
        <taxon>Moraxellales</taxon>
        <taxon>Moraxellaceae</taxon>
        <taxon>Acinetobacter</taxon>
    </lineage>
</organism>